<dbReference type="GO" id="GO:0046872">
    <property type="term" value="F:metal ion binding"/>
    <property type="evidence" value="ECO:0007669"/>
    <property type="project" value="UniProtKB-KW"/>
</dbReference>
<dbReference type="SUPFAM" id="SSF81631">
    <property type="entry name" value="PAP/OAS1 substrate-binding domain"/>
    <property type="match status" value="1"/>
</dbReference>
<keyword evidence="11" id="KW-0460">Magnesium</keyword>
<keyword evidence="8" id="KW-0479">Metal-binding</keyword>
<dbReference type="Gene3D" id="3.30.460.10">
    <property type="entry name" value="Beta Polymerase, domain 2"/>
    <property type="match status" value="1"/>
</dbReference>
<keyword evidence="6" id="KW-0507">mRNA processing</keyword>
<evidence type="ECO:0000256" key="6">
    <source>
        <dbReference type="ARBA" id="ARBA00022664"/>
    </source>
</evidence>
<dbReference type="PROSITE" id="PS50097">
    <property type="entry name" value="BTB"/>
    <property type="match status" value="1"/>
</dbReference>
<dbReference type="GO" id="GO:0005524">
    <property type="term" value="F:ATP binding"/>
    <property type="evidence" value="ECO:0007669"/>
    <property type="project" value="UniProtKB-KW"/>
</dbReference>
<dbReference type="SUPFAM" id="SSF81301">
    <property type="entry name" value="Nucleotidyltransferase"/>
    <property type="match status" value="1"/>
</dbReference>
<organism evidence="16 17">
    <name type="scientific">Ditylenchus destructor</name>
    <dbReference type="NCBI Taxonomy" id="166010"/>
    <lineage>
        <taxon>Eukaryota</taxon>
        <taxon>Metazoa</taxon>
        <taxon>Ecdysozoa</taxon>
        <taxon>Nematoda</taxon>
        <taxon>Chromadorea</taxon>
        <taxon>Rhabditida</taxon>
        <taxon>Tylenchina</taxon>
        <taxon>Tylenchomorpha</taxon>
        <taxon>Sphaerularioidea</taxon>
        <taxon>Anguinidae</taxon>
        <taxon>Anguininae</taxon>
        <taxon>Ditylenchus</taxon>
    </lineage>
</organism>
<protein>
    <recommendedName>
        <fullName evidence="5">polynucleotide adenylyltransferase</fullName>
        <ecNumber evidence="5">2.7.7.19</ecNumber>
    </recommendedName>
</protein>
<gene>
    <name evidence="16" type="ORF">DdX_00298</name>
</gene>
<dbReference type="CDD" id="cd18186">
    <property type="entry name" value="BTB_POZ_ZBTB_KLHL-like"/>
    <property type="match status" value="1"/>
</dbReference>
<dbReference type="GO" id="GO:1990817">
    <property type="term" value="F:poly(A) RNA polymerase activity"/>
    <property type="evidence" value="ECO:0007669"/>
    <property type="project" value="UniProtKB-EC"/>
</dbReference>
<keyword evidence="9" id="KW-0547">Nucleotide-binding</keyword>
<feature type="region of interest" description="Disordered" evidence="14">
    <location>
        <begin position="1"/>
        <end position="25"/>
    </location>
</feature>
<name>A0AAD4NDH6_9BILA</name>
<dbReference type="InterPro" id="IPR000210">
    <property type="entry name" value="BTB/POZ_dom"/>
</dbReference>
<dbReference type="Gene3D" id="1.10.1410.10">
    <property type="match status" value="1"/>
</dbReference>
<comment type="cofactor">
    <cofactor evidence="2">
        <name>Mg(2+)</name>
        <dbReference type="ChEBI" id="CHEBI:18420"/>
    </cofactor>
</comment>
<dbReference type="AlphaFoldDB" id="A0AAD4NDH6"/>
<comment type="caution">
    <text evidence="16">The sequence shown here is derived from an EMBL/GenBank/DDBJ whole genome shotgun (WGS) entry which is preliminary data.</text>
</comment>
<dbReference type="InterPro" id="IPR048840">
    <property type="entry name" value="PolA_pol_NTPase"/>
</dbReference>
<keyword evidence="17" id="KW-1185">Reference proteome</keyword>
<reference evidence="16" key="1">
    <citation type="submission" date="2022-01" db="EMBL/GenBank/DDBJ databases">
        <title>Genome Sequence Resource for Two Populations of Ditylenchus destructor, the Migratory Endoparasitic Phytonematode.</title>
        <authorList>
            <person name="Zhang H."/>
            <person name="Lin R."/>
            <person name="Xie B."/>
        </authorList>
    </citation>
    <scope>NUCLEOTIDE SEQUENCE</scope>
    <source>
        <strain evidence="16">BazhouSP</strain>
    </source>
</reference>
<evidence type="ECO:0000256" key="2">
    <source>
        <dbReference type="ARBA" id="ARBA00001946"/>
    </source>
</evidence>
<evidence type="ECO:0000256" key="5">
    <source>
        <dbReference type="ARBA" id="ARBA00012388"/>
    </source>
</evidence>
<evidence type="ECO:0000256" key="11">
    <source>
        <dbReference type="ARBA" id="ARBA00022842"/>
    </source>
</evidence>
<evidence type="ECO:0000256" key="13">
    <source>
        <dbReference type="ARBA" id="ARBA00048830"/>
    </source>
</evidence>
<dbReference type="Proteomes" id="UP001201812">
    <property type="component" value="Unassembled WGS sequence"/>
</dbReference>
<evidence type="ECO:0000256" key="9">
    <source>
        <dbReference type="ARBA" id="ARBA00022741"/>
    </source>
</evidence>
<evidence type="ECO:0000256" key="8">
    <source>
        <dbReference type="ARBA" id="ARBA00022723"/>
    </source>
</evidence>
<dbReference type="SMART" id="SM00225">
    <property type="entry name" value="BTB"/>
    <property type="match status" value="1"/>
</dbReference>
<comment type="similarity">
    <text evidence="4">Belongs to the poly(A) polymerase family.</text>
</comment>
<dbReference type="Pfam" id="PF00651">
    <property type="entry name" value="BTB"/>
    <property type="match status" value="1"/>
</dbReference>
<dbReference type="EC" id="2.7.7.19" evidence="5"/>
<proteinExistence type="inferred from homology"/>
<dbReference type="EMBL" id="JAKKPZ010000001">
    <property type="protein sequence ID" value="KAI1728142.1"/>
    <property type="molecule type" value="Genomic_DNA"/>
</dbReference>
<evidence type="ECO:0000256" key="14">
    <source>
        <dbReference type="SAM" id="MobiDB-lite"/>
    </source>
</evidence>
<dbReference type="Pfam" id="PF04928">
    <property type="entry name" value="PAP_central"/>
    <property type="match status" value="1"/>
</dbReference>
<evidence type="ECO:0000256" key="4">
    <source>
        <dbReference type="ARBA" id="ARBA00010912"/>
    </source>
</evidence>
<evidence type="ECO:0000313" key="16">
    <source>
        <dbReference type="EMBL" id="KAI1728142.1"/>
    </source>
</evidence>
<evidence type="ECO:0000313" key="17">
    <source>
        <dbReference type="Proteomes" id="UP001201812"/>
    </source>
</evidence>
<accession>A0AAD4NDH6</accession>
<dbReference type="Gene3D" id="3.30.710.10">
    <property type="entry name" value="Potassium Channel Kv1.1, Chain A"/>
    <property type="match status" value="1"/>
</dbReference>
<comment type="cofactor">
    <cofactor evidence="1">
        <name>Mn(2+)</name>
        <dbReference type="ChEBI" id="CHEBI:29035"/>
    </cofactor>
</comment>
<evidence type="ECO:0000259" key="15">
    <source>
        <dbReference type="PROSITE" id="PS50097"/>
    </source>
</evidence>
<comment type="subcellular location">
    <subcellularLocation>
        <location evidence="3">Nucleus</location>
    </subcellularLocation>
</comment>
<feature type="domain" description="BTB" evidence="15">
    <location>
        <begin position="188"/>
        <end position="257"/>
    </location>
</feature>
<dbReference type="InterPro" id="IPR011333">
    <property type="entry name" value="SKP1/BTB/POZ_sf"/>
</dbReference>
<dbReference type="GO" id="GO:0006397">
    <property type="term" value="P:mRNA processing"/>
    <property type="evidence" value="ECO:0007669"/>
    <property type="project" value="UniProtKB-KW"/>
</dbReference>
<evidence type="ECO:0000256" key="1">
    <source>
        <dbReference type="ARBA" id="ARBA00001936"/>
    </source>
</evidence>
<evidence type="ECO:0000256" key="7">
    <source>
        <dbReference type="ARBA" id="ARBA00022679"/>
    </source>
</evidence>
<keyword evidence="12" id="KW-0539">Nucleus</keyword>
<dbReference type="InterPro" id="IPR043519">
    <property type="entry name" value="NT_sf"/>
</dbReference>
<evidence type="ECO:0000256" key="3">
    <source>
        <dbReference type="ARBA" id="ARBA00004123"/>
    </source>
</evidence>
<keyword evidence="10" id="KW-0067">ATP-binding</keyword>
<sequence length="971" mass="111808">MDFNPKTERKKTNKKTASVPKDDGKSRGSLIIKIQRFHEEFLCPQSTYEFQRNTSLTKAVVDGLSWEAFVFTDEDNLYVQIECLGETMTKLNWMCPATFDMSISPDLDTRPFDLVENSCEKKKPMSVVFKEDYSHCCMFKYLNRYATDNTKNMRLEVFVDFEFGPFEILEAQGTHAPYHDFTIRHNDFDVTLSISETEFFVSKELLAIYSPFFSAMFYNDKFIEGQSESPIKLPVVDVCEFTELLKVIYPRQKEITARTWRFLLELADRFQIDVVLSKCENWLIENPGPSLAECLMLSERYRLMKLRQSSLDRLRYPATIVDLRKKVEIYKELSQETKAGMKLVKHIILLSRRRFTVKASETNISVPTHAEILSSSRLTPSNVTDHDLELSQEIIKCLEYSQVFDTKHTLDRRKKAVNDIELLLQNWITETSQKANQTNSKAGKLITCGSFRFGVNTRKADIDTVAIAPSHITSTKFFGAFQKKLRQKGIVLQILPRAYVPIINFEYETIKFDILFCRLKDSSVGQNLKLNETFYTKCYDVHSIRSINSIRAADEIIDMLPNYENFVVTLKSVKLWAMGKSLHKINLAEKNIRGITWTIMVAYVCKLFPNAPPAVLVAKFFELFSSWNWNQHVTLIPVNKDACILPSGAFAKRNLPSAITIWSPGYYHQNTTYDVRDILMEKFKSALTNGQESFREVLKGNLTCANFFGTESTCLDNALLKDTPLQTPYYYSSKLEDALLVQEPANKNRTNRKKSKNGTESMVESKHKPTSFYSQHSWKSDQICVDDFSSPCDIRKTLLSHPLILLLALAPSRKERIPLFHLITNMIHHFPLQNTRMAATGRRKRSKYSGVYKLSSEQLACLNVPHTCSDSYYWLFKIPNSTQNDIDSFQQRAQLFANHVENIAKEEGWLESNMLLRAITIANVSREEMEYIEETRAIKALPTRVCLEPTIGKYGDLVRAQKPVNPTAQFV</sequence>
<keyword evidence="7" id="KW-0808">Transferase</keyword>
<dbReference type="GO" id="GO:0005634">
    <property type="term" value="C:nucleus"/>
    <property type="evidence" value="ECO:0007669"/>
    <property type="project" value="UniProtKB-SubCell"/>
</dbReference>
<dbReference type="CDD" id="cd05402">
    <property type="entry name" value="NT_PAP_TUTase"/>
    <property type="match status" value="1"/>
</dbReference>
<dbReference type="PANTHER" id="PTHR10682:SF10">
    <property type="entry name" value="POLYNUCLEOTIDE ADENYLYLTRANSFERASE"/>
    <property type="match status" value="1"/>
</dbReference>
<dbReference type="InterPro" id="IPR007012">
    <property type="entry name" value="PolA_pol_cen_dom"/>
</dbReference>
<dbReference type="PANTHER" id="PTHR10682">
    <property type="entry name" value="POLY A POLYMERASE"/>
    <property type="match status" value="1"/>
</dbReference>
<evidence type="ECO:0000256" key="12">
    <source>
        <dbReference type="ARBA" id="ARBA00023242"/>
    </source>
</evidence>
<dbReference type="SUPFAM" id="SSF54695">
    <property type="entry name" value="POZ domain"/>
    <property type="match status" value="1"/>
</dbReference>
<evidence type="ECO:0000256" key="10">
    <source>
        <dbReference type="ARBA" id="ARBA00022840"/>
    </source>
</evidence>
<comment type="catalytic activity">
    <reaction evidence="13">
        <text>RNA(n) + ATP = RNA(n)-3'-adenine ribonucleotide + diphosphate</text>
        <dbReference type="Rhea" id="RHEA:11332"/>
        <dbReference type="Rhea" id="RHEA-COMP:14527"/>
        <dbReference type="Rhea" id="RHEA-COMP:17347"/>
        <dbReference type="ChEBI" id="CHEBI:30616"/>
        <dbReference type="ChEBI" id="CHEBI:33019"/>
        <dbReference type="ChEBI" id="CHEBI:140395"/>
        <dbReference type="ChEBI" id="CHEBI:173115"/>
        <dbReference type="EC" id="2.7.7.19"/>
    </reaction>
</comment>
<feature type="region of interest" description="Disordered" evidence="14">
    <location>
        <begin position="744"/>
        <end position="766"/>
    </location>
</feature>
<dbReference type="Pfam" id="PF20750">
    <property type="entry name" value="PAP_NTPase"/>
    <property type="match status" value="1"/>
</dbReference>